<protein>
    <recommendedName>
        <fullName evidence="4">tripeptidyl-peptidase II</fullName>
        <ecNumber evidence="4">3.4.14.10</ecNumber>
    </recommendedName>
</protein>
<dbReference type="Pfam" id="PF09286">
    <property type="entry name" value="Pro-kuma_activ"/>
    <property type="match status" value="1"/>
</dbReference>
<reference evidence="18 19" key="1">
    <citation type="submission" date="2015-02" db="EMBL/GenBank/DDBJ databases">
        <title>Draft Genome Sequences of Two Closely-Related Aflatoxigenic Aspergillus Species Obtained from the Cote d'Ivoire.</title>
        <authorList>
            <person name="Moore G.G."/>
            <person name="Beltz S.B."/>
            <person name="Mack B.M."/>
        </authorList>
    </citation>
    <scope>NUCLEOTIDE SEQUENCE [LARGE SCALE GENOMIC DNA]</scope>
    <source>
        <strain evidence="18 19">SRRC1432</strain>
    </source>
</reference>
<dbReference type="InterPro" id="IPR023828">
    <property type="entry name" value="Peptidase_S8_Ser-AS"/>
</dbReference>
<comment type="function">
    <text evidence="2">Secreted tripeptidyl-peptidase which degrades proteins at acidic pHs and is involved in virulence.</text>
</comment>
<dbReference type="GO" id="GO:0005576">
    <property type="term" value="C:extracellular region"/>
    <property type="evidence" value="ECO:0007669"/>
    <property type="project" value="UniProtKB-SubCell"/>
</dbReference>
<keyword evidence="19" id="KW-1185">Reference proteome</keyword>
<dbReference type="GO" id="GO:0006508">
    <property type="term" value="P:proteolysis"/>
    <property type="evidence" value="ECO:0007669"/>
    <property type="project" value="UniProtKB-KW"/>
</dbReference>
<dbReference type="SUPFAM" id="SSF54897">
    <property type="entry name" value="Protease propeptides/inhibitors"/>
    <property type="match status" value="1"/>
</dbReference>
<feature type="binding site" evidence="15">
    <location>
        <position position="535"/>
    </location>
    <ligand>
        <name>Ca(2+)</name>
        <dbReference type="ChEBI" id="CHEBI:29108"/>
    </ligand>
</feature>
<comment type="caution">
    <text evidence="18">The sequence shown here is derived from an EMBL/GenBank/DDBJ whole genome shotgun (WGS) entry which is preliminary data.</text>
</comment>
<evidence type="ECO:0000313" key="18">
    <source>
        <dbReference type="EMBL" id="KKK22264.1"/>
    </source>
</evidence>
<dbReference type="EC" id="3.4.14.10" evidence="4"/>
<comment type="catalytic activity">
    <reaction evidence="1">
        <text>Release of an N-terminal tripeptide from a polypeptide.</text>
        <dbReference type="EC" id="3.4.14.10"/>
    </reaction>
</comment>
<evidence type="ECO:0000256" key="12">
    <source>
        <dbReference type="ARBA" id="ARBA00023026"/>
    </source>
</evidence>
<dbReference type="VEuPathDB" id="FungiDB:P175DRAFT_0476143"/>
<proteinExistence type="predicted"/>
<evidence type="ECO:0000256" key="8">
    <source>
        <dbReference type="ARBA" id="ARBA00022729"/>
    </source>
</evidence>
<dbReference type="EMBL" id="JYKN01000950">
    <property type="protein sequence ID" value="KKK22264.1"/>
    <property type="molecule type" value="Genomic_DNA"/>
</dbReference>
<dbReference type="GO" id="GO:0004252">
    <property type="term" value="F:serine-type endopeptidase activity"/>
    <property type="evidence" value="ECO:0007669"/>
    <property type="project" value="UniProtKB-UniRule"/>
</dbReference>
<dbReference type="GO" id="GO:0008240">
    <property type="term" value="F:tripeptidyl-peptidase activity"/>
    <property type="evidence" value="ECO:0007669"/>
    <property type="project" value="UniProtKB-EC"/>
</dbReference>
<evidence type="ECO:0000256" key="16">
    <source>
        <dbReference type="SAM" id="SignalP"/>
    </source>
</evidence>
<feature type="chain" id="PRO_5002528873" description="tripeptidyl-peptidase II" evidence="16">
    <location>
        <begin position="21"/>
        <end position="592"/>
    </location>
</feature>
<evidence type="ECO:0000256" key="2">
    <source>
        <dbReference type="ARBA" id="ARBA00002451"/>
    </source>
</evidence>
<keyword evidence="7 15" id="KW-0479">Metal-binding</keyword>
<evidence type="ECO:0000256" key="9">
    <source>
        <dbReference type="ARBA" id="ARBA00022801"/>
    </source>
</evidence>
<dbReference type="InterPro" id="IPR015366">
    <property type="entry name" value="S53_propep"/>
</dbReference>
<dbReference type="PROSITE" id="PS00138">
    <property type="entry name" value="SUBTILASE_SER"/>
    <property type="match status" value="1"/>
</dbReference>
<sequence length="592" mass="63902">MLPSHLYGGLLCSLAAATEALVHEKLAAVPNGWSYIQNAAGENSILLSIALARTNLEQLESILLARATPGQAQYGQWMEQSEIESQFPLVSDESVVNWLKEAGVTQIARQGGLVNFATDVNTANKLLNTTFAVYQNGAIARVRTTQYSIPDELRDSVDLISPTVFFGKEQGEVYLTPLPREASNNSSGSSSCTNVITPDCLKGMYNYGDYTPSVSSGSRIGFGSFLNQSASYSDLAVFEKLFGIPSQNFTVELFDGGIDDQNPNTASLGEANLDVQNIVAVSHPLPVHEYITGGSPPFIPNVDEPTAADNQNEPYLPYYEHLLSKPNSELPQVISNSYGDDEQTVPEYYARRVCNLIGLMGLRGITILESSGDTGIGAGCLANDGSNKPQFTPQFPGTCPFITAVGGTQSYGPEIAWNSSSGGFSNYFPRAWYQEDAVEDYLKKHITKDTKEYYSQYTNFKGRGFPDVATHSFYPPYEVIYYGKRYGSGGTSAASPVFAGIVGMLNDARLKAGRPTLGFLNPLLYAINYEGFNDITAGSSVGCDGTNPQSGDKVVGGGIIPYAHWNATEGWDPVTGIGIPDFERLKAIVLSL</sequence>
<evidence type="ECO:0000313" key="19">
    <source>
        <dbReference type="Proteomes" id="UP000034947"/>
    </source>
</evidence>
<feature type="domain" description="Peptidase S53" evidence="17">
    <location>
        <begin position="195"/>
        <end position="592"/>
    </location>
</feature>
<dbReference type="SUPFAM" id="SSF52743">
    <property type="entry name" value="Subtilisin-like"/>
    <property type="match status" value="1"/>
</dbReference>
<dbReference type="PANTHER" id="PTHR14218:SF34">
    <property type="entry name" value="TRIPEPTIDYL-PEPTIDASE SED4"/>
    <property type="match status" value="1"/>
</dbReference>
<evidence type="ECO:0000256" key="6">
    <source>
        <dbReference type="ARBA" id="ARBA00022670"/>
    </source>
</evidence>
<gene>
    <name evidence="18" type="ORF">AOCH_000164</name>
</gene>
<dbReference type="AlphaFoldDB" id="A0A0F8URS0"/>
<evidence type="ECO:0000256" key="15">
    <source>
        <dbReference type="PROSITE-ProRule" id="PRU01032"/>
    </source>
</evidence>
<feature type="active site" description="Charge relay system" evidence="15">
    <location>
        <position position="274"/>
    </location>
</feature>
<keyword evidence="14" id="KW-0325">Glycoprotein</keyword>
<dbReference type="InterPro" id="IPR050819">
    <property type="entry name" value="Tripeptidyl-peptidase_I"/>
</dbReference>
<feature type="active site" description="Charge relay system" evidence="15">
    <location>
        <position position="492"/>
    </location>
</feature>
<dbReference type="CDD" id="cd11377">
    <property type="entry name" value="Pro-peptidase_S53"/>
    <property type="match status" value="1"/>
</dbReference>
<keyword evidence="5" id="KW-0964">Secreted</keyword>
<dbReference type="PROSITE" id="PS51695">
    <property type="entry name" value="SEDOLISIN"/>
    <property type="match status" value="1"/>
</dbReference>
<evidence type="ECO:0000256" key="10">
    <source>
        <dbReference type="ARBA" id="ARBA00022825"/>
    </source>
</evidence>
<dbReference type="FunFam" id="3.40.50.200:FF:000015">
    <property type="entry name" value="Tripeptidyl peptidase A"/>
    <property type="match status" value="1"/>
</dbReference>
<evidence type="ECO:0000259" key="17">
    <source>
        <dbReference type="PROSITE" id="PS51695"/>
    </source>
</evidence>
<evidence type="ECO:0000256" key="1">
    <source>
        <dbReference type="ARBA" id="ARBA00001910"/>
    </source>
</evidence>
<comment type="cofactor">
    <cofactor evidence="15">
        <name>Ca(2+)</name>
        <dbReference type="ChEBI" id="CHEBI:29108"/>
    </cofactor>
    <text evidence="15">Binds 1 Ca(2+) ion per subunit.</text>
</comment>
<keyword evidence="12" id="KW-0843">Virulence</keyword>
<comment type="subcellular location">
    <subcellularLocation>
        <location evidence="3">Secreted</location>
        <location evidence="3">Extracellular space</location>
    </subcellularLocation>
</comment>
<evidence type="ECO:0000256" key="5">
    <source>
        <dbReference type="ARBA" id="ARBA00022525"/>
    </source>
</evidence>
<dbReference type="Gene3D" id="3.40.50.200">
    <property type="entry name" value="Peptidase S8/S53 domain"/>
    <property type="match status" value="1"/>
</dbReference>
<feature type="binding site" evidence="15">
    <location>
        <position position="570"/>
    </location>
    <ligand>
        <name>Ca(2+)</name>
        <dbReference type="ChEBI" id="CHEBI:29108"/>
    </ligand>
</feature>
<keyword evidence="8 16" id="KW-0732">Signal</keyword>
<dbReference type="InterPro" id="IPR030400">
    <property type="entry name" value="Sedolisin_dom"/>
</dbReference>
<keyword evidence="6 15" id="KW-0645">Protease</keyword>
<keyword evidence="9 15" id="KW-0378">Hydrolase</keyword>
<dbReference type="InterPro" id="IPR036852">
    <property type="entry name" value="Peptidase_S8/S53_dom_sf"/>
</dbReference>
<evidence type="ECO:0000256" key="11">
    <source>
        <dbReference type="ARBA" id="ARBA00022837"/>
    </source>
</evidence>
<feature type="active site" description="Charge relay system" evidence="15">
    <location>
        <position position="270"/>
    </location>
</feature>
<dbReference type="OrthoDB" id="409122at2759"/>
<dbReference type="CDD" id="cd04056">
    <property type="entry name" value="Peptidases_S53"/>
    <property type="match status" value="1"/>
</dbReference>
<name>A0A0F8URS0_9EURO</name>
<dbReference type="GO" id="GO:0046872">
    <property type="term" value="F:metal ion binding"/>
    <property type="evidence" value="ECO:0007669"/>
    <property type="project" value="UniProtKB-UniRule"/>
</dbReference>
<keyword evidence="11 15" id="KW-0106">Calcium</keyword>
<organism evidence="18 19">
    <name type="scientific">Aspergillus ochraceoroseus</name>
    <dbReference type="NCBI Taxonomy" id="138278"/>
    <lineage>
        <taxon>Eukaryota</taxon>
        <taxon>Fungi</taxon>
        <taxon>Dikarya</taxon>
        <taxon>Ascomycota</taxon>
        <taxon>Pezizomycotina</taxon>
        <taxon>Eurotiomycetes</taxon>
        <taxon>Eurotiomycetidae</taxon>
        <taxon>Eurotiales</taxon>
        <taxon>Aspergillaceae</taxon>
        <taxon>Aspergillus</taxon>
        <taxon>Aspergillus subgen. Nidulantes</taxon>
    </lineage>
</organism>
<evidence type="ECO:0000256" key="13">
    <source>
        <dbReference type="ARBA" id="ARBA00023145"/>
    </source>
</evidence>
<feature type="signal peptide" evidence="16">
    <location>
        <begin position="1"/>
        <end position="20"/>
    </location>
</feature>
<keyword evidence="13" id="KW-0865">Zymogen</keyword>
<feature type="binding site" evidence="15">
    <location>
        <position position="572"/>
    </location>
    <ligand>
        <name>Ca(2+)</name>
        <dbReference type="ChEBI" id="CHEBI:29108"/>
    </ligand>
</feature>
<evidence type="ECO:0000256" key="7">
    <source>
        <dbReference type="ARBA" id="ARBA00022723"/>
    </source>
</evidence>
<dbReference type="SMART" id="SM00944">
    <property type="entry name" value="Pro-kuma_activ"/>
    <property type="match status" value="1"/>
</dbReference>
<evidence type="ECO:0000256" key="4">
    <source>
        <dbReference type="ARBA" id="ARBA00012462"/>
    </source>
</evidence>
<evidence type="ECO:0000256" key="3">
    <source>
        <dbReference type="ARBA" id="ARBA00004239"/>
    </source>
</evidence>
<dbReference type="Proteomes" id="UP000034947">
    <property type="component" value="Unassembled WGS sequence"/>
</dbReference>
<feature type="binding site" evidence="15">
    <location>
        <position position="534"/>
    </location>
    <ligand>
        <name>Ca(2+)</name>
        <dbReference type="ChEBI" id="CHEBI:29108"/>
    </ligand>
</feature>
<keyword evidence="10 15" id="KW-0720">Serine protease</keyword>
<evidence type="ECO:0000256" key="14">
    <source>
        <dbReference type="ARBA" id="ARBA00023180"/>
    </source>
</evidence>
<accession>A0A0F8URS0</accession>
<dbReference type="PANTHER" id="PTHR14218">
    <property type="entry name" value="PROTEASE S8 TRIPEPTIDYL PEPTIDASE I CLN2"/>
    <property type="match status" value="1"/>
</dbReference>